<dbReference type="Proteomes" id="UP001629260">
    <property type="component" value="Unassembled WGS sequence"/>
</dbReference>
<dbReference type="RefSeq" id="WP_408079524.1">
    <property type="nucleotide sequence ID" value="NZ_JBELQA010000001.1"/>
</dbReference>
<feature type="transmembrane region" description="Helical" evidence="1">
    <location>
        <begin position="64"/>
        <end position="97"/>
    </location>
</feature>
<gene>
    <name evidence="2" type="ORF">ABS764_02255</name>
</gene>
<organism evidence="2 3">
    <name type="scientific">Flavobacterium plantiphilum</name>
    <dbReference type="NCBI Taxonomy" id="3163297"/>
    <lineage>
        <taxon>Bacteria</taxon>
        <taxon>Pseudomonadati</taxon>
        <taxon>Bacteroidota</taxon>
        <taxon>Flavobacteriia</taxon>
        <taxon>Flavobacteriales</taxon>
        <taxon>Flavobacteriaceae</taxon>
        <taxon>Flavobacterium</taxon>
    </lineage>
</organism>
<feature type="transmembrane region" description="Helical" evidence="1">
    <location>
        <begin position="7"/>
        <end position="26"/>
    </location>
</feature>
<evidence type="ECO:0000313" key="3">
    <source>
        <dbReference type="Proteomes" id="UP001629260"/>
    </source>
</evidence>
<accession>A0ABW8XQ50</accession>
<feature type="transmembrane region" description="Helical" evidence="1">
    <location>
        <begin position="32"/>
        <end position="52"/>
    </location>
</feature>
<keyword evidence="1" id="KW-0812">Transmembrane</keyword>
<dbReference type="EMBL" id="JBELQA010000001">
    <property type="protein sequence ID" value="MFL9829662.1"/>
    <property type="molecule type" value="Genomic_DNA"/>
</dbReference>
<reference evidence="2 3" key="1">
    <citation type="submission" date="2024-06" db="EMBL/GenBank/DDBJ databases">
        <authorList>
            <person name="Kaempfer P."/>
            <person name="Viver T."/>
        </authorList>
    </citation>
    <scope>NUCLEOTIDE SEQUENCE [LARGE SCALE GENOMIC DNA]</scope>
    <source>
        <strain evidence="2 3">ST-87</strain>
    </source>
</reference>
<evidence type="ECO:0000313" key="2">
    <source>
        <dbReference type="EMBL" id="MFL9829662.1"/>
    </source>
</evidence>
<keyword evidence="1" id="KW-0472">Membrane</keyword>
<proteinExistence type="predicted"/>
<sequence length="193" mass="22766">MRKTLLKFHIISVSFLLVNFLCGITFDISLNYRIALLVKILFYLSGIVLFFLNLKPFKKIALYFLFYLISPILLFLSILIDGIFGGILISFFVFFISPPDVRFQDENIKIYKVHNGFLAGCCQYEITQNEFLLFEKKIGEFKFEENLQFEKSKISYNDKKLTIKMLLKEYNSETENYYGKDSVITIPLKRYSR</sequence>
<keyword evidence="3" id="KW-1185">Reference proteome</keyword>
<comment type="caution">
    <text evidence="2">The sequence shown here is derived from an EMBL/GenBank/DDBJ whole genome shotgun (WGS) entry which is preliminary data.</text>
</comment>
<keyword evidence="1" id="KW-1133">Transmembrane helix</keyword>
<name>A0ABW8XQ50_9FLAO</name>
<evidence type="ECO:0000256" key="1">
    <source>
        <dbReference type="SAM" id="Phobius"/>
    </source>
</evidence>
<protein>
    <submittedName>
        <fullName evidence="2">Uncharacterized protein</fullName>
    </submittedName>
</protein>